<dbReference type="GO" id="GO:0016567">
    <property type="term" value="P:protein ubiquitination"/>
    <property type="evidence" value="ECO:0007669"/>
    <property type="project" value="UniProtKB-UniRule"/>
</dbReference>
<dbReference type="Proteomes" id="UP001558713">
    <property type="component" value="Unassembled WGS sequence"/>
</dbReference>
<comment type="caution">
    <text evidence="7">The sequence shown here is derived from an EMBL/GenBank/DDBJ whole genome shotgun (WGS) entry which is preliminary data.</text>
</comment>
<dbReference type="EMBL" id="JBANAX010000892">
    <property type="protein sequence ID" value="KAL1189579.1"/>
    <property type="molecule type" value="Genomic_DNA"/>
</dbReference>
<dbReference type="InterPro" id="IPR016072">
    <property type="entry name" value="Skp1_comp_dimer"/>
</dbReference>
<dbReference type="FunFam" id="3.30.710.10:FF:000026">
    <property type="entry name" value="E3 ubiquitin ligase complex SCF subunit"/>
    <property type="match status" value="1"/>
</dbReference>
<dbReference type="Gene3D" id="3.30.710.10">
    <property type="entry name" value="Potassium Channel Kv1.1, Chain A"/>
    <property type="match status" value="1"/>
</dbReference>
<dbReference type="InterPro" id="IPR016897">
    <property type="entry name" value="SKP1"/>
</dbReference>
<dbReference type="PIRSF" id="PIRSF028729">
    <property type="entry name" value="E3_ubiquit_lig_SCF_Skp"/>
    <property type="match status" value="1"/>
</dbReference>
<dbReference type="Pfam" id="PF01466">
    <property type="entry name" value="Skp1"/>
    <property type="match status" value="1"/>
</dbReference>
<feature type="domain" description="SKP1 component POZ" evidence="6">
    <location>
        <begin position="3"/>
        <end position="62"/>
    </location>
</feature>
<dbReference type="PANTHER" id="PTHR11165">
    <property type="entry name" value="SKP1"/>
    <property type="match status" value="1"/>
</dbReference>
<proteinExistence type="inferred from homology"/>
<comment type="pathway">
    <text evidence="1 4">Protein modification; protein ubiquitination.</text>
</comment>
<evidence type="ECO:0000259" key="5">
    <source>
        <dbReference type="Pfam" id="PF01466"/>
    </source>
</evidence>
<dbReference type="SUPFAM" id="SSF54695">
    <property type="entry name" value="POZ domain"/>
    <property type="match status" value="1"/>
</dbReference>
<protein>
    <recommendedName>
        <fullName evidence="4">SKP1-like protein</fullName>
    </recommendedName>
</protein>
<dbReference type="GO" id="GO:0009867">
    <property type="term" value="P:jasmonic acid mediated signaling pathway"/>
    <property type="evidence" value="ECO:0007669"/>
    <property type="project" value="UniProtKB-ARBA"/>
</dbReference>
<evidence type="ECO:0000313" key="7">
    <source>
        <dbReference type="EMBL" id="KAL1189579.1"/>
    </source>
</evidence>
<evidence type="ECO:0000256" key="4">
    <source>
        <dbReference type="PIRNR" id="PIRNR028729"/>
    </source>
</evidence>
<dbReference type="InterPro" id="IPR016073">
    <property type="entry name" value="Skp1_comp_POZ"/>
</dbReference>
<dbReference type="SUPFAM" id="SSF81382">
    <property type="entry name" value="Skp1 dimerisation domain-like"/>
    <property type="match status" value="1"/>
</dbReference>
<keyword evidence="8" id="KW-1185">Reference proteome</keyword>
<dbReference type="Pfam" id="PF03931">
    <property type="entry name" value="Skp1_POZ"/>
    <property type="match status" value="1"/>
</dbReference>
<evidence type="ECO:0000256" key="1">
    <source>
        <dbReference type="ARBA" id="ARBA00004906"/>
    </source>
</evidence>
<feature type="domain" description="SKP1 component dimerisation" evidence="5">
    <location>
        <begin position="103"/>
        <end position="150"/>
    </location>
</feature>
<dbReference type="SMART" id="SM00512">
    <property type="entry name" value="Skp1"/>
    <property type="match status" value="1"/>
</dbReference>
<comment type="function">
    <text evidence="4">Involved in ubiquitination and subsequent proteasomal degradation of target proteins. Together with CUL1, RBX1 and a F-box protein, it forms a SCF E3 ubiquitin ligase complex. The functional specificity of this complex depends on the type of F-box protein. In the SCF complex, it serves as an adapter that links the F-box protein to CUL1.</text>
</comment>
<dbReference type="InterPro" id="IPR001232">
    <property type="entry name" value="SKP1-like"/>
</dbReference>
<keyword evidence="3 4" id="KW-0833">Ubl conjugation pathway</keyword>
<dbReference type="CDD" id="cd18322">
    <property type="entry name" value="BTB_POZ_SKP1"/>
    <property type="match status" value="1"/>
</dbReference>
<accession>A0ABD0ZGW1</accession>
<sequence length="152" mass="17492">MSKKITLKSSDGEVFVTEVEAAIQSDMLNHLVEDNCADTEIPIENVEGKILKMVIEYCEKHVGDDSLSEEKKEDLKKWDTKFMKIDQSTILDVMVAANYLVIKSLLDLTCQTIADMIVGKNPEQIREHFGIENDFTEDEFKEVQRENQWAFE</sequence>
<organism evidence="7 8">
    <name type="scientific">Cardamine amara subsp. amara</name>
    <dbReference type="NCBI Taxonomy" id="228776"/>
    <lineage>
        <taxon>Eukaryota</taxon>
        <taxon>Viridiplantae</taxon>
        <taxon>Streptophyta</taxon>
        <taxon>Embryophyta</taxon>
        <taxon>Tracheophyta</taxon>
        <taxon>Spermatophyta</taxon>
        <taxon>Magnoliopsida</taxon>
        <taxon>eudicotyledons</taxon>
        <taxon>Gunneridae</taxon>
        <taxon>Pentapetalae</taxon>
        <taxon>rosids</taxon>
        <taxon>malvids</taxon>
        <taxon>Brassicales</taxon>
        <taxon>Brassicaceae</taxon>
        <taxon>Cardamineae</taxon>
        <taxon>Cardamine</taxon>
    </lineage>
</organism>
<dbReference type="InterPro" id="IPR036296">
    <property type="entry name" value="SKP1-like_dim_sf"/>
</dbReference>
<evidence type="ECO:0000313" key="8">
    <source>
        <dbReference type="Proteomes" id="UP001558713"/>
    </source>
</evidence>
<evidence type="ECO:0000256" key="2">
    <source>
        <dbReference type="ARBA" id="ARBA00009993"/>
    </source>
</evidence>
<reference evidence="7 8" key="1">
    <citation type="submission" date="2024-04" db="EMBL/GenBank/DDBJ databases">
        <title>Genome assembly C_amara_ONT_v2.</title>
        <authorList>
            <person name="Yant L."/>
            <person name="Moore C."/>
            <person name="Slenker M."/>
        </authorList>
    </citation>
    <scope>NUCLEOTIDE SEQUENCE [LARGE SCALE GENOMIC DNA]</scope>
    <source>
        <tissue evidence="7">Leaf</tissue>
    </source>
</reference>
<dbReference type="AlphaFoldDB" id="A0ABD0ZGW1"/>
<name>A0ABD0ZGW1_CARAN</name>
<comment type="subunit">
    <text evidence="4">Part of a SCF (SKP1-cullin-F-box) protein ligase complex.</text>
</comment>
<comment type="similarity">
    <text evidence="2 4">Belongs to the SKP1 family.</text>
</comment>
<gene>
    <name evidence="7" type="ORF">V5N11_029935</name>
</gene>
<dbReference type="InterPro" id="IPR011333">
    <property type="entry name" value="SKP1/BTB/POZ_sf"/>
</dbReference>
<evidence type="ECO:0000259" key="6">
    <source>
        <dbReference type="Pfam" id="PF03931"/>
    </source>
</evidence>
<evidence type="ECO:0000256" key="3">
    <source>
        <dbReference type="ARBA" id="ARBA00022786"/>
    </source>
</evidence>